<feature type="domain" description="Helicase HerA central" evidence="1">
    <location>
        <begin position="152"/>
        <end position="386"/>
    </location>
</feature>
<dbReference type="InterPro" id="IPR027417">
    <property type="entry name" value="P-loop_NTPase"/>
</dbReference>
<proteinExistence type="predicted"/>
<evidence type="ECO:0000259" key="1">
    <source>
        <dbReference type="Pfam" id="PF01935"/>
    </source>
</evidence>
<gene>
    <name evidence="2" type="ORF">F1649_04555</name>
</gene>
<dbReference type="InterPro" id="IPR008571">
    <property type="entry name" value="HerA-like"/>
</dbReference>
<dbReference type="EMBL" id="VWNE01000005">
    <property type="protein sequence ID" value="KAA8485392.1"/>
    <property type="molecule type" value="Genomic_DNA"/>
</dbReference>
<dbReference type="InterPro" id="IPR002789">
    <property type="entry name" value="HerA_central"/>
</dbReference>
<keyword evidence="3" id="KW-1185">Reference proteome</keyword>
<dbReference type="AlphaFoldDB" id="A0A5M9HEI5"/>
<dbReference type="RefSeq" id="WP_141814731.1">
    <property type="nucleotide sequence ID" value="NZ_VFPL01000001.1"/>
</dbReference>
<dbReference type="OrthoDB" id="9806951at2"/>
<accession>A0A5M9HEI5</accession>
<reference evidence="2 3" key="1">
    <citation type="submission" date="2019-09" db="EMBL/GenBank/DDBJ databases">
        <title>Pararcticibacter amylolyticus gen. nov., sp. nov., isolated from a rottenly hemp rope, and reclassification of Pedobacter tournemirensis as Pararcticibacter tournemirensis comb. nov.</title>
        <authorList>
            <person name="Cai Y."/>
        </authorList>
    </citation>
    <scope>NUCLEOTIDE SEQUENCE [LARGE SCALE GENOMIC DNA]</scope>
    <source>
        <strain evidence="2 3">TF5-37.2-LB10</strain>
    </source>
</reference>
<dbReference type="PANTHER" id="PTHR42957:SF1">
    <property type="entry name" value="HELICASE MJ1565-RELATED"/>
    <property type="match status" value="1"/>
</dbReference>
<dbReference type="Proteomes" id="UP000322918">
    <property type="component" value="Unassembled WGS sequence"/>
</dbReference>
<organism evidence="2 3">
    <name type="scientific">Arcticibacter tournemirensis</name>
    <dbReference type="NCBI Taxonomy" id="699437"/>
    <lineage>
        <taxon>Bacteria</taxon>
        <taxon>Pseudomonadati</taxon>
        <taxon>Bacteroidota</taxon>
        <taxon>Sphingobacteriia</taxon>
        <taxon>Sphingobacteriales</taxon>
        <taxon>Sphingobacteriaceae</taxon>
        <taxon>Arcticibacter</taxon>
    </lineage>
</organism>
<name>A0A5M9HEI5_9SPHI</name>
<dbReference type="SUPFAM" id="SSF52540">
    <property type="entry name" value="P-loop containing nucleoside triphosphate hydrolases"/>
    <property type="match status" value="1"/>
</dbReference>
<protein>
    <submittedName>
        <fullName evidence="2">DUF87 domain-containing protein</fullName>
    </submittedName>
</protein>
<sequence>MRNIDDPRHVIENLFIGEIIEVDGSHIVAELDKSLSELARTYEGNTYLVGQFGSIIKVHFAHKILYAYVGRLRMRSEYEAEKGIVVTDASDERVVEADLFGEGTWILDSGEWKLSFGRGVSSYPLPQQYIYLTPQSELKYIFGNNKEDVILLGEHVSSSGTPCYANINELVGKHTAILGSTGSGKSGTVAKIMHSLIDYGKDKEAWNPRIIVLDPHNEYSKAFPAGNLLSTDEGTLKLPYWFLSYTEIVNLVIGKTEFAATSQTNIIKNALLVARKEGAAKIGLDPDKINVDSPIPFLLTRFKEVIEAEKPPQASKQDSHNSILQKLESLERDVRLKFMLEEWTVEADPFIEILTLLISKSQPCIINLSGVPDEVAGITSSVIARTLFNLKVWQTLEERKQDPMLLVCEEAHRYVPNRGEAQYEAAQEAIKRVAKEGRKYGIGLLLVSQRPGELEPTVLSQCNSWLVHRITNDNDRESIKSFFPDSMSGLVKMLSGLRRREVIFVGQAAALPSRILIENLDDDKLPKSNDISFTKGWVNAYLSEESLNQLAKRWRYLVRE</sequence>
<comment type="caution">
    <text evidence="2">The sequence shown here is derived from an EMBL/GenBank/DDBJ whole genome shotgun (WGS) entry which is preliminary data.</text>
</comment>
<dbReference type="Gene3D" id="3.40.50.300">
    <property type="entry name" value="P-loop containing nucleotide triphosphate hydrolases"/>
    <property type="match status" value="2"/>
</dbReference>
<evidence type="ECO:0000313" key="3">
    <source>
        <dbReference type="Proteomes" id="UP000322918"/>
    </source>
</evidence>
<evidence type="ECO:0000313" key="2">
    <source>
        <dbReference type="EMBL" id="KAA8485392.1"/>
    </source>
</evidence>
<dbReference type="PANTHER" id="PTHR42957">
    <property type="entry name" value="HELICASE MJ1565-RELATED"/>
    <property type="match status" value="1"/>
</dbReference>
<dbReference type="Pfam" id="PF01935">
    <property type="entry name" value="DUF87"/>
    <property type="match status" value="1"/>
</dbReference>